<dbReference type="CDD" id="cd07247">
    <property type="entry name" value="SgaA_N_like"/>
    <property type="match status" value="2"/>
</dbReference>
<reference evidence="2" key="1">
    <citation type="submission" date="2020-09" db="EMBL/GenBank/DDBJ databases">
        <title>Hoyosella lacisalsi sp. nov., a halotolerant actinobacterium isolated from soil of Lake Gudzhirganskoe.</title>
        <authorList>
            <person name="Yang Q."/>
            <person name="Guo P.Y."/>
            <person name="Liu S.W."/>
            <person name="Li F.N."/>
            <person name="Sun C.H."/>
        </authorList>
    </citation>
    <scope>NUCLEOTIDE SEQUENCE</scope>
    <source>
        <strain evidence="2">G463</strain>
    </source>
</reference>
<dbReference type="InterPro" id="IPR004360">
    <property type="entry name" value="Glyas_Fos-R_dOase_dom"/>
</dbReference>
<comment type="caution">
    <text evidence="2">The sequence shown here is derived from an EMBL/GenBank/DDBJ whole genome shotgun (WGS) entry which is preliminary data.</text>
</comment>
<dbReference type="PANTHER" id="PTHR33993">
    <property type="entry name" value="GLYOXALASE-RELATED"/>
    <property type="match status" value="1"/>
</dbReference>
<dbReference type="Pfam" id="PF00903">
    <property type="entry name" value="Glyoxalase"/>
    <property type="match status" value="2"/>
</dbReference>
<accession>A0A927JB56</accession>
<dbReference type="PROSITE" id="PS51819">
    <property type="entry name" value="VOC"/>
    <property type="match status" value="2"/>
</dbReference>
<dbReference type="Proteomes" id="UP000642993">
    <property type="component" value="Unassembled WGS sequence"/>
</dbReference>
<dbReference type="EMBL" id="JACYWE010000003">
    <property type="protein sequence ID" value="MBD8506063.1"/>
    <property type="molecule type" value="Genomic_DNA"/>
</dbReference>
<organism evidence="2 3">
    <name type="scientific">Lolliginicoccus lacisalsi</name>
    <dbReference type="NCBI Taxonomy" id="2742202"/>
    <lineage>
        <taxon>Bacteria</taxon>
        <taxon>Bacillati</taxon>
        <taxon>Actinomycetota</taxon>
        <taxon>Actinomycetes</taxon>
        <taxon>Mycobacteriales</taxon>
        <taxon>Hoyosellaceae</taxon>
        <taxon>Lolliginicoccus</taxon>
    </lineage>
</organism>
<evidence type="ECO:0000313" key="3">
    <source>
        <dbReference type="Proteomes" id="UP000642993"/>
    </source>
</evidence>
<dbReference type="InterPro" id="IPR029068">
    <property type="entry name" value="Glyas_Bleomycin-R_OHBP_Dase"/>
</dbReference>
<gene>
    <name evidence="2" type="ORF">HT102_06150</name>
</gene>
<keyword evidence="3" id="KW-1185">Reference proteome</keyword>
<dbReference type="SUPFAM" id="SSF54593">
    <property type="entry name" value="Glyoxalase/Bleomycin resistance protein/Dihydroxybiphenyl dioxygenase"/>
    <property type="match status" value="1"/>
</dbReference>
<feature type="domain" description="VOC" evidence="1">
    <location>
        <begin position="12"/>
        <end position="127"/>
    </location>
</feature>
<name>A0A927JB56_9ACTN</name>
<dbReference type="PANTHER" id="PTHR33993:SF10">
    <property type="entry name" value="CONSERVED PROTEIN"/>
    <property type="match status" value="1"/>
</dbReference>
<feature type="domain" description="VOC" evidence="1">
    <location>
        <begin position="141"/>
        <end position="255"/>
    </location>
</feature>
<protein>
    <submittedName>
        <fullName evidence="2">VOC family protein</fullName>
    </submittedName>
</protein>
<proteinExistence type="predicted"/>
<dbReference type="Gene3D" id="3.10.180.10">
    <property type="entry name" value="2,3-Dihydroxybiphenyl 1,2-Dioxygenase, domain 1"/>
    <property type="match status" value="2"/>
</dbReference>
<evidence type="ECO:0000313" key="2">
    <source>
        <dbReference type="EMBL" id="MBD8506063.1"/>
    </source>
</evidence>
<dbReference type="InterPro" id="IPR037523">
    <property type="entry name" value="VOC_core"/>
</dbReference>
<evidence type="ECO:0000259" key="1">
    <source>
        <dbReference type="PROSITE" id="PS51819"/>
    </source>
</evidence>
<dbReference type="AlphaFoldDB" id="A0A927JB56"/>
<dbReference type="InterPro" id="IPR052164">
    <property type="entry name" value="Anthracycline_SecMetBiosynth"/>
</dbReference>
<dbReference type="RefSeq" id="WP_192038541.1">
    <property type="nucleotide sequence ID" value="NZ_JACYWE010000003.1"/>
</dbReference>
<sequence length="264" mass="28317">MTIRDKGWPAGTPCWADCAVDDVARAREFYEAVMGWEFEDTGPETGGYLIARKNGHVAAGLMPKPEGMEDMPSAWTTYLATEDADATAEAAAANGGQVPVAPMDVMTEGRIAVIVDPTGAFFGLWQPINHTGAAVVNEPGGMCWNELQTRDVDAAKDFYAKLFGYSYKQLSEEGMTYFVAELDGEGVAGMMLNDMAPAEVPPMWQAYFAVENCDTATEAATSRGATILMEPTDSPYGRMSFVQSPQGETLGLVDMSTTVGEMPA</sequence>